<dbReference type="KEGG" id="shun:DWB77_07100"/>
<dbReference type="GO" id="GO:0003700">
    <property type="term" value="F:DNA-binding transcription factor activity"/>
    <property type="evidence" value="ECO:0007669"/>
    <property type="project" value="InterPro"/>
</dbReference>
<organism evidence="3 4">
    <name type="scientific">Streptomyces hundungensis</name>
    <dbReference type="NCBI Taxonomy" id="1077946"/>
    <lineage>
        <taxon>Bacteria</taxon>
        <taxon>Bacillati</taxon>
        <taxon>Actinomycetota</taxon>
        <taxon>Actinomycetes</taxon>
        <taxon>Kitasatosporales</taxon>
        <taxon>Streptomycetaceae</taxon>
        <taxon>Streptomyces</taxon>
    </lineage>
</organism>
<dbReference type="EMBL" id="CP032698">
    <property type="protein sequence ID" value="AYG84885.1"/>
    <property type="molecule type" value="Genomic_DNA"/>
</dbReference>
<evidence type="ECO:0000256" key="1">
    <source>
        <dbReference type="SAM" id="MobiDB-lite"/>
    </source>
</evidence>
<dbReference type="NCBIfam" id="TIGR02937">
    <property type="entry name" value="sigma70-ECF"/>
    <property type="match status" value="1"/>
</dbReference>
<dbReference type="SUPFAM" id="SSF88946">
    <property type="entry name" value="Sigma2 domain of RNA polymerase sigma factors"/>
    <property type="match status" value="1"/>
</dbReference>
<evidence type="ECO:0000259" key="2">
    <source>
        <dbReference type="Pfam" id="PF04542"/>
    </source>
</evidence>
<dbReference type="InterPro" id="IPR013324">
    <property type="entry name" value="RNA_pol_sigma_r3/r4-like"/>
</dbReference>
<dbReference type="InterPro" id="IPR007627">
    <property type="entry name" value="RNA_pol_sigma70_r2"/>
</dbReference>
<sequence>MGGRAQSVVGGEARESAAEPGSGSDLGRQLLDLYDQFMDREPPMLRKLSNRQLSLEACRDCVDEAFMRVLSKAALGDLDEGVKLAAYVRRTARNLALDNLRADRRLDLMNGADLEASLSVLPETATEVDVLNDLVIPAIEAMPVSERRHVAHLQSQGLTDMEIAAALGVGAARVHRERYNAVLDLRRALAEFIRHRHQKKPHLRKER</sequence>
<dbReference type="AlphaFoldDB" id="A0A387HLX9"/>
<evidence type="ECO:0000313" key="3">
    <source>
        <dbReference type="EMBL" id="AYG84885.1"/>
    </source>
</evidence>
<dbReference type="Proteomes" id="UP000271554">
    <property type="component" value="Chromosome"/>
</dbReference>
<protein>
    <recommendedName>
        <fullName evidence="2">RNA polymerase sigma-70 region 2 domain-containing protein</fullName>
    </recommendedName>
</protein>
<gene>
    <name evidence="3" type="ORF">DWB77_07100</name>
</gene>
<reference evidence="3 4" key="1">
    <citation type="submission" date="2018-10" db="EMBL/GenBank/DDBJ databases">
        <title>Relationship between Morphology and Antimicrobial Activity in Streptomyces.</title>
        <authorList>
            <person name="Kang H.J."/>
            <person name="Kim S.B."/>
        </authorList>
    </citation>
    <scope>NUCLEOTIDE SEQUENCE [LARGE SCALE GENOMIC DNA]</scope>
    <source>
        <strain evidence="3 4">BH38</strain>
    </source>
</reference>
<feature type="region of interest" description="Disordered" evidence="1">
    <location>
        <begin position="1"/>
        <end position="27"/>
    </location>
</feature>
<feature type="domain" description="RNA polymerase sigma-70 region 2" evidence="2">
    <location>
        <begin position="51"/>
        <end position="105"/>
    </location>
</feature>
<dbReference type="OrthoDB" id="4248237at2"/>
<proteinExistence type="predicted"/>
<evidence type="ECO:0000313" key="4">
    <source>
        <dbReference type="Proteomes" id="UP000271554"/>
    </source>
</evidence>
<accession>A0A387HLX9</accession>
<name>A0A387HLX9_9ACTN</name>
<dbReference type="Pfam" id="PF04542">
    <property type="entry name" value="Sigma70_r2"/>
    <property type="match status" value="1"/>
</dbReference>
<dbReference type="GO" id="GO:0006352">
    <property type="term" value="P:DNA-templated transcription initiation"/>
    <property type="evidence" value="ECO:0007669"/>
    <property type="project" value="InterPro"/>
</dbReference>
<dbReference type="InterPro" id="IPR013325">
    <property type="entry name" value="RNA_pol_sigma_r2"/>
</dbReference>
<dbReference type="InterPro" id="IPR014284">
    <property type="entry name" value="RNA_pol_sigma-70_dom"/>
</dbReference>
<keyword evidence="4" id="KW-1185">Reference proteome</keyword>
<dbReference type="SUPFAM" id="SSF88659">
    <property type="entry name" value="Sigma3 and sigma4 domains of RNA polymerase sigma factors"/>
    <property type="match status" value="1"/>
</dbReference>
<dbReference type="Gene3D" id="1.10.1740.10">
    <property type="match status" value="1"/>
</dbReference>